<gene>
    <name evidence="2" type="ORF">RT717_20780</name>
</gene>
<dbReference type="Proteomes" id="UP001302349">
    <property type="component" value="Chromosome"/>
</dbReference>
<feature type="transmembrane region" description="Helical" evidence="1">
    <location>
        <begin position="94"/>
        <end position="114"/>
    </location>
</feature>
<feature type="transmembrane region" description="Helical" evidence="1">
    <location>
        <begin position="331"/>
        <end position="349"/>
    </location>
</feature>
<protein>
    <submittedName>
        <fullName evidence="2">DUF5690 family protein</fullName>
    </submittedName>
</protein>
<feature type="transmembrane region" description="Helical" evidence="1">
    <location>
        <begin position="153"/>
        <end position="176"/>
    </location>
</feature>
<name>A0ABZ0IM34_9BACT</name>
<feature type="transmembrane region" description="Helical" evidence="1">
    <location>
        <begin position="21"/>
        <end position="43"/>
    </location>
</feature>
<proteinExistence type="predicted"/>
<evidence type="ECO:0000256" key="1">
    <source>
        <dbReference type="SAM" id="Phobius"/>
    </source>
</evidence>
<keyword evidence="1" id="KW-0812">Transmembrane</keyword>
<dbReference type="Pfam" id="PF18943">
    <property type="entry name" value="DUF5690"/>
    <property type="match status" value="1"/>
</dbReference>
<feature type="transmembrane region" description="Helical" evidence="1">
    <location>
        <begin position="401"/>
        <end position="424"/>
    </location>
</feature>
<feature type="transmembrane region" description="Helical" evidence="1">
    <location>
        <begin position="305"/>
        <end position="325"/>
    </location>
</feature>
<feature type="transmembrane region" description="Helical" evidence="1">
    <location>
        <begin position="230"/>
        <end position="251"/>
    </location>
</feature>
<dbReference type="EMBL" id="CP136051">
    <property type="protein sequence ID" value="WOK05513.1"/>
    <property type="molecule type" value="Genomic_DNA"/>
</dbReference>
<feature type="transmembrane region" description="Helical" evidence="1">
    <location>
        <begin position="63"/>
        <end position="82"/>
    </location>
</feature>
<feature type="transmembrane region" description="Helical" evidence="1">
    <location>
        <begin position="369"/>
        <end position="389"/>
    </location>
</feature>
<dbReference type="RefSeq" id="WP_317488274.1">
    <property type="nucleotide sequence ID" value="NZ_CP136051.1"/>
</dbReference>
<keyword evidence="1" id="KW-1133">Transmembrane helix</keyword>
<sequence length="440" mass="49250">MSTSTNKHLEAKVTKWLQSTNRVAFSVFCILAAFCTYSCMYAFRKPFAVAVFEDEAFWGIDYKILLITAQVLGYTLSKFIGIRVISEMKNNRRSIFILLLIVSAALALLGFALAPAPWGILFLFLNGLPLGMVWGLVFSFLEGRQTTEVLGAGLSVSFIFSSGFVKTVGKVVMLNWGVSEDWMPFVTGSLFLLPLLGFVWLLDRIPEPSPEDVAMRTKREPMSKNQRRQFLVDFGGGMFLLTLVYILLTAFRDFRDNFSAEIWQVLGYGDNAEIFTLTEIPVSIAVLVLLGLMMGIKQNYKALNANYLIIIGGFTVSGISTLLFQNHLISPPLWMILVGCGLYLGYVPFNSILFDRLIAAFKVTGNVGFLIYLADSFGYLGSVVILFYKNFGFANLSWLEFFTQSIYVVSISGTVLMGICMVYFRRKYESRDGVAVLSVR</sequence>
<keyword evidence="3" id="KW-1185">Reference proteome</keyword>
<dbReference type="SUPFAM" id="SSF103473">
    <property type="entry name" value="MFS general substrate transporter"/>
    <property type="match status" value="1"/>
</dbReference>
<reference evidence="2 3" key="1">
    <citation type="journal article" date="2023" name="Microbiol. Resour. Announc.">
        <title>Complete Genome Sequence of Imperialibacter roseus strain P4T.</title>
        <authorList>
            <person name="Tizabi D.R."/>
            <person name="Bachvaroff T."/>
            <person name="Hill R.T."/>
        </authorList>
    </citation>
    <scope>NUCLEOTIDE SEQUENCE [LARGE SCALE GENOMIC DNA]</scope>
    <source>
        <strain evidence="2 3">P4T</strain>
    </source>
</reference>
<accession>A0ABZ0IM34</accession>
<evidence type="ECO:0000313" key="2">
    <source>
        <dbReference type="EMBL" id="WOK05513.1"/>
    </source>
</evidence>
<feature type="transmembrane region" description="Helical" evidence="1">
    <location>
        <begin position="182"/>
        <end position="202"/>
    </location>
</feature>
<feature type="transmembrane region" description="Helical" evidence="1">
    <location>
        <begin position="274"/>
        <end position="293"/>
    </location>
</feature>
<organism evidence="2 3">
    <name type="scientific">Imperialibacter roseus</name>
    <dbReference type="NCBI Taxonomy" id="1324217"/>
    <lineage>
        <taxon>Bacteria</taxon>
        <taxon>Pseudomonadati</taxon>
        <taxon>Bacteroidota</taxon>
        <taxon>Cytophagia</taxon>
        <taxon>Cytophagales</taxon>
        <taxon>Flammeovirgaceae</taxon>
        <taxon>Imperialibacter</taxon>
    </lineage>
</organism>
<dbReference type="InterPro" id="IPR043745">
    <property type="entry name" value="DUF5690"/>
</dbReference>
<feature type="transmembrane region" description="Helical" evidence="1">
    <location>
        <begin position="120"/>
        <end position="141"/>
    </location>
</feature>
<dbReference type="InterPro" id="IPR036259">
    <property type="entry name" value="MFS_trans_sf"/>
</dbReference>
<evidence type="ECO:0000313" key="3">
    <source>
        <dbReference type="Proteomes" id="UP001302349"/>
    </source>
</evidence>
<keyword evidence="1" id="KW-0472">Membrane</keyword>